<dbReference type="AlphaFoldDB" id="A0A8K1CBQ2"/>
<keyword evidence="1" id="KW-0175">Coiled coil</keyword>
<accession>A0A8K1CBQ2</accession>
<gene>
    <name evidence="3" type="ORF">Poli38472_004939</name>
</gene>
<feature type="coiled-coil region" evidence="1">
    <location>
        <begin position="59"/>
        <end position="86"/>
    </location>
</feature>
<protein>
    <submittedName>
        <fullName evidence="3">Uncharacterized protein</fullName>
    </submittedName>
</protein>
<keyword evidence="4" id="KW-1185">Reference proteome</keyword>
<proteinExistence type="predicted"/>
<dbReference type="EMBL" id="SPLM01000109">
    <property type="protein sequence ID" value="TMW59870.1"/>
    <property type="molecule type" value="Genomic_DNA"/>
</dbReference>
<name>A0A8K1CBQ2_PYTOL</name>
<feature type="compositionally biased region" description="Polar residues" evidence="2">
    <location>
        <begin position="36"/>
        <end position="49"/>
    </location>
</feature>
<sequence length="331" mass="37461">MLELDDDPETLRAALAFLDGEDVSISAPTLKEGDSPSPSTDCSGQSEQPPTKKRVMSSLTRQRMNILALREEVRRLEGELRAQKRKSKKRSSVHREREELGKAIALRQRRAHEQAEAESVNLRARIESLFRLDGKVASALLAGTYALNNGMPRQLRHPWSIEETYARLETMFKQSLWRYMARMHISIPGPEYHADNQASDDSIITTYVFPPDEEDESEYRAKEVTKKFGQQGQPRVVVTALNGETADSTNEDLLIHEIWWMRVQAIQTDKNEQVTQVQSCSRTYVRSRNADTLDCSVQEVIRGLKDESEDCQATVETFLLCSKAPSSTSGS</sequence>
<comment type="caution">
    <text evidence="3">The sequence shown here is derived from an EMBL/GenBank/DDBJ whole genome shotgun (WGS) entry which is preliminary data.</text>
</comment>
<dbReference type="Proteomes" id="UP000794436">
    <property type="component" value="Unassembled WGS sequence"/>
</dbReference>
<reference evidence="3" key="1">
    <citation type="submission" date="2019-03" db="EMBL/GenBank/DDBJ databases">
        <title>Long read genome sequence of the mycoparasitic Pythium oligandrum ATCC 38472 isolated from sugarbeet rhizosphere.</title>
        <authorList>
            <person name="Gaulin E."/>
        </authorList>
    </citation>
    <scope>NUCLEOTIDE SEQUENCE</scope>
    <source>
        <strain evidence="3">ATCC 38472_TT</strain>
    </source>
</reference>
<evidence type="ECO:0000256" key="2">
    <source>
        <dbReference type="SAM" id="MobiDB-lite"/>
    </source>
</evidence>
<evidence type="ECO:0000313" key="3">
    <source>
        <dbReference type="EMBL" id="TMW59870.1"/>
    </source>
</evidence>
<evidence type="ECO:0000313" key="4">
    <source>
        <dbReference type="Proteomes" id="UP000794436"/>
    </source>
</evidence>
<organism evidence="3 4">
    <name type="scientific">Pythium oligandrum</name>
    <name type="common">Mycoparasitic fungus</name>
    <dbReference type="NCBI Taxonomy" id="41045"/>
    <lineage>
        <taxon>Eukaryota</taxon>
        <taxon>Sar</taxon>
        <taxon>Stramenopiles</taxon>
        <taxon>Oomycota</taxon>
        <taxon>Peronosporomycetes</taxon>
        <taxon>Pythiales</taxon>
        <taxon>Pythiaceae</taxon>
        <taxon>Pythium</taxon>
    </lineage>
</organism>
<feature type="region of interest" description="Disordered" evidence="2">
    <location>
        <begin position="23"/>
        <end position="57"/>
    </location>
</feature>
<evidence type="ECO:0000256" key="1">
    <source>
        <dbReference type="SAM" id="Coils"/>
    </source>
</evidence>